<feature type="compositionally biased region" description="Basic and acidic residues" evidence="1">
    <location>
        <begin position="35"/>
        <end position="73"/>
    </location>
</feature>
<evidence type="ECO:0000256" key="1">
    <source>
        <dbReference type="SAM" id="MobiDB-lite"/>
    </source>
</evidence>
<dbReference type="AlphaFoldDB" id="A0AAE0EXB9"/>
<gene>
    <name evidence="2" type="ORF">CYMTET_46161</name>
</gene>
<evidence type="ECO:0000313" key="2">
    <source>
        <dbReference type="EMBL" id="KAK3244221.1"/>
    </source>
</evidence>
<feature type="region of interest" description="Disordered" evidence="1">
    <location>
        <begin position="1"/>
        <end position="96"/>
    </location>
</feature>
<accession>A0AAE0EXB9</accession>
<protein>
    <submittedName>
        <fullName evidence="2">Uncharacterized protein</fullName>
    </submittedName>
</protein>
<dbReference type="EMBL" id="LGRX02032107">
    <property type="protein sequence ID" value="KAK3244221.1"/>
    <property type="molecule type" value="Genomic_DNA"/>
</dbReference>
<proteinExistence type="predicted"/>
<name>A0AAE0EXB9_9CHLO</name>
<evidence type="ECO:0000313" key="3">
    <source>
        <dbReference type="Proteomes" id="UP001190700"/>
    </source>
</evidence>
<comment type="caution">
    <text evidence="2">The sequence shown here is derived from an EMBL/GenBank/DDBJ whole genome shotgun (WGS) entry which is preliminary data.</text>
</comment>
<sequence length="162" mass="18176">MLLGGPQHAHWDQGGPPEQWEPDNQEYENPQGHDAQADTREATQDKWDLLWEFEEARELPRDQVGDRSVDEIPHPPPAPTLIQGVHPGATPEDTQQWDMDTGAAISSPDREMLQAIEEAENTDPMDGLCHRMMGLDLGESELQNLTDIPDPTMPIRSPHDDC</sequence>
<dbReference type="Proteomes" id="UP001190700">
    <property type="component" value="Unassembled WGS sequence"/>
</dbReference>
<reference evidence="2 3" key="1">
    <citation type="journal article" date="2015" name="Genome Biol. Evol.">
        <title>Comparative Genomics of a Bacterivorous Green Alga Reveals Evolutionary Causalities and Consequences of Phago-Mixotrophic Mode of Nutrition.</title>
        <authorList>
            <person name="Burns J.A."/>
            <person name="Paasch A."/>
            <person name="Narechania A."/>
            <person name="Kim E."/>
        </authorList>
    </citation>
    <scope>NUCLEOTIDE SEQUENCE [LARGE SCALE GENOMIC DNA]</scope>
    <source>
        <strain evidence="2 3">PLY_AMNH</strain>
    </source>
</reference>
<organism evidence="2 3">
    <name type="scientific">Cymbomonas tetramitiformis</name>
    <dbReference type="NCBI Taxonomy" id="36881"/>
    <lineage>
        <taxon>Eukaryota</taxon>
        <taxon>Viridiplantae</taxon>
        <taxon>Chlorophyta</taxon>
        <taxon>Pyramimonadophyceae</taxon>
        <taxon>Pyramimonadales</taxon>
        <taxon>Pyramimonadaceae</taxon>
        <taxon>Cymbomonas</taxon>
    </lineage>
</organism>
<keyword evidence="3" id="KW-1185">Reference proteome</keyword>